<feature type="domain" description="ABC transmembrane type-1" evidence="9">
    <location>
        <begin position="200"/>
        <end position="358"/>
    </location>
</feature>
<dbReference type="Gene3D" id="1.20.1560.10">
    <property type="entry name" value="ABC transporter type 1, transmembrane domain"/>
    <property type="match status" value="1"/>
</dbReference>
<dbReference type="GO" id="GO:0016887">
    <property type="term" value="F:ATP hydrolysis activity"/>
    <property type="evidence" value="ECO:0007669"/>
    <property type="project" value="InterPro"/>
</dbReference>
<dbReference type="InterPro" id="IPR003439">
    <property type="entry name" value="ABC_transporter-like_ATP-bd"/>
</dbReference>
<dbReference type="PANTHER" id="PTHR24221:SF654">
    <property type="entry name" value="ATP-BINDING CASSETTE SUB-FAMILY B MEMBER 6"/>
    <property type="match status" value="1"/>
</dbReference>
<evidence type="ECO:0000259" key="8">
    <source>
        <dbReference type="PROSITE" id="PS50893"/>
    </source>
</evidence>
<evidence type="ECO:0000256" key="4">
    <source>
        <dbReference type="ARBA" id="ARBA00022840"/>
    </source>
</evidence>
<evidence type="ECO:0000259" key="9">
    <source>
        <dbReference type="PROSITE" id="PS50929"/>
    </source>
</evidence>
<dbReference type="GO" id="GO:0005524">
    <property type="term" value="F:ATP binding"/>
    <property type="evidence" value="ECO:0007669"/>
    <property type="project" value="UniProtKB-KW"/>
</dbReference>
<dbReference type="Pfam" id="PF00005">
    <property type="entry name" value="ABC_tran"/>
    <property type="match status" value="1"/>
</dbReference>
<feature type="transmembrane region" description="Helical" evidence="7">
    <location>
        <begin position="335"/>
        <end position="354"/>
    </location>
</feature>
<dbReference type="Proteomes" id="UP001139028">
    <property type="component" value="Unassembled WGS sequence"/>
</dbReference>
<evidence type="ECO:0000256" key="2">
    <source>
        <dbReference type="ARBA" id="ARBA00022692"/>
    </source>
</evidence>
<dbReference type="GO" id="GO:0140359">
    <property type="term" value="F:ABC-type transporter activity"/>
    <property type="evidence" value="ECO:0007669"/>
    <property type="project" value="InterPro"/>
</dbReference>
<keyword evidence="5 7" id="KW-1133">Transmembrane helix</keyword>
<dbReference type="PANTHER" id="PTHR24221">
    <property type="entry name" value="ATP-BINDING CASSETTE SUB-FAMILY B"/>
    <property type="match status" value="1"/>
</dbReference>
<evidence type="ECO:0000313" key="10">
    <source>
        <dbReference type="EMBL" id="MCO1335802.1"/>
    </source>
</evidence>
<keyword evidence="11" id="KW-1185">Reference proteome</keyword>
<evidence type="ECO:0000313" key="11">
    <source>
        <dbReference type="Proteomes" id="UP001139028"/>
    </source>
</evidence>
<dbReference type="InterPro" id="IPR011527">
    <property type="entry name" value="ABC1_TM_dom"/>
</dbReference>
<dbReference type="AlphaFoldDB" id="A0A9X2J5Q6"/>
<evidence type="ECO:0000256" key="3">
    <source>
        <dbReference type="ARBA" id="ARBA00022741"/>
    </source>
</evidence>
<dbReference type="RefSeq" id="WP_252470850.1">
    <property type="nucleotide sequence ID" value="NZ_JALBWM010000083.1"/>
</dbReference>
<feature type="transmembrane region" description="Helical" evidence="7">
    <location>
        <begin position="308"/>
        <end position="329"/>
    </location>
</feature>
<feature type="domain" description="ABC transporter" evidence="8">
    <location>
        <begin position="516"/>
        <end position="712"/>
    </location>
</feature>
<dbReference type="InterPro" id="IPR039421">
    <property type="entry name" value="Type_1_exporter"/>
</dbReference>
<evidence type="ECO:0000256" key="7">
    <source>
        <dbReference type="SAM" id="Phobius"/>
    </source>
</evidence>
<feature type="transmembrane region" description="Helical" evidence="7">
    <location>
        <begin position="196"/>
        <end position="221"/>
    </location>
</feature>
<sequence>MSTERAARLLQSICWPGTQLEAAVQNLSRKGKLISGKSNVVGHHSSQEKSVNERLYSTANILDVHVEQVRCNYDQLSIMLKRVSPALIRLEFDEDEFFLAICGTSSKHLHLLSPSLRVVKIPVREVIEQLVYEEAKPIRQRINTLFNNSGILLARREKAIRALLDENLASFYIDTCWILRQPTHKSVWDQLRHKGLLFRFITMLGCRGVQLCFFVMSWWLIGRAILGGYIDGGWLVAWILLVVTQVPISLITARLQGGISVEMGALLKRRLMASALHIAPGEVRHMGVGQVLSRVYDAESIEAGALQAGFRVILGILELFFAALVLFWGGGGLPYIVGLCFFSVTAVYFGRNLYFSRRDWTAQRITMTHSLVEKMIGHRTRLAQEKPEQWHRDEDGELSEYLQRSAAMDSQVVYLVTLLPRTWLLLGILGLIPAFVSGSGDNAALAVILGGVLLGYRAVGNSMSGFTAGLNALVAWERIRDIFKLETVNANGQSTKGQSVGLEAGAVPKDQPLCFLRDLSFVYSKKNKPVLNGCNLSIFPSDRVLLQGASGSGKSTLASILVGLKKPTDGLLLLNGYDSSSIGWGGVKKFVASAPQFHENHVMGDSFLFNLLMGGAWPPDKDSLLKAYKICDELGLSPLLEKMPAGMLQTVGEMGWRLSHGEKSRLFIARSLLQDSELVVLDESFAALDPESLNLAMECVRKYSKTLVVIAHP</sequence>
<feature type="transmembrane region" description="Helical" evidence="7">
    <location>
        <begin position="233"/>
        <end position="253"/>
    </location>
</feature>
<dbReference type="InterPro" id="IPR017871">
    <property type="entry name" value="ABC_transporter-like_CS"/>
</dbReference>
<dbReference type="PROSITE" id="PS00211">
    <property type="entry name" value="ABC_TRANSPORTER_1"/>
    <property type="match status" value="1"/>
</dbReference>
<keyword evidence="6 7" id="KW-0472">Membrane</keyword>
<evidence type="ECO:0000256" key="5">
    <source>
        <dbReference type="ARBA" id="ARBA00022989"/>
    </source>
</evidence>
<organism evidence="10 11">
    <name type="scientific">Microbulbifer okhotskensis</name>
    <dbReference type="NCBI Taxonomy" id="2926617"/>
    <lineage>
        <taxon>Bacteria</taxon>
        <taxon>Pseudomonadati</taxon>
        <taxon>Pseudomonadota</taxon>
        <taxon>Gammaproteobacteria</taxon>
        <taxon>Cellvibrionales</taxon>
        <taxon>Microbulbiferaceae</taxon>
        <taxon>Microbulbifer</taxon>
    </lineage>
</organism>
<reference evidence="10" key="1">
    <citation type="journal article" date="2022" name="Arch. Microbiol.">
        <title>Microbulbifer okhotskensis sp. nov., isolated from a deep bottom sediment of the Okhotsk Sea.</title>
        <authorList>
            <person name="Romanenko L."/>
            <person name="Kurilenko V."/>
            <person name="Otstavnykh N."/>
            <person name="Velansky P."/>
            <person name="Isaeva M."/>
            <person name="Mikhailov V."/>
        </authorList>
    </citation>
    <scope>NUCLEOTIDE SEQUENCE</scope>
    <source>
        <strain evidence="10">OS29</strain>
    </source>
</reference>
<evidence type="ECO:0000256" key="6">
    <source>
        <dbReference type="ARBA" id="ARBA00023136"/>
    </source>
</evidence>
<name>A0A9X2J5Q6_9GAMM</name>
<evidence type="ECO:0000256" key="1">
    <source>
        <dbReference type="ARBA" id="ARBA00004651"/>
    </source>
</evidence>
<dbReference type="InterPro" id="IPR027417">
    <property type="entry name" value="P-loop_NTPase"/>
</dbReference>
<dbReference type="PROSITE" id="PS50893">
    <property type="entry name" value="ABC_TRANSPORTER_2"/>
    <property type="match status" value="1"/>
</dbReference>
<feature type="transmembrane region" description="Helical" evidence="7">
    <location>
        <begin position="442"/>
        <end position="459"/>
    </location>
</feature>
<comment type="caution">
    <text evidence="10">The sequence shown here is derived from an EMBL/GenBank/DDBJ whole genome shotgun (WGS) entry which is preliminary data.</text>
</comment>
<protein>
    <submittedName>
        <fullName evidence="10">ABC transporter ATP-binding protein/permease</fullName>
    </submittedName>
</protein>
<gene>
    <name evidence="10" type="ORF">MO867_15815</name>
</gene>
<dbReference type="GO" id="GO:0005886">
    <property type="term" value="C:plasma membrane"/>
    <property type="evidence" value="ECO:0007669"/>
    <property type="project" value="UniProtKB-SubCell"/>
</dbReference>
<dbReference type="SUPFAM" id="SSF52540">
    <property type="entry name" value="P-loop containing nucleoside triphosphate hydrolases"/>
    <property type="match status" value="1"/>
</dbReference>
<dbReference type="SUPFAM" id="SSF90123">
    <property type="entry name" value="ABC transporter transmembrane region"/>
    <property type="match status" value="1"/>
</dbReference>
<comment type="subcellular location">
    <subcellularLocation>
        <location evidence="1">Cell membrane</location>
        <topology evidence="1">Multi-pass membrane protein</topology>
    </subcellularLocation>
</comment>
<feature type="transmembrane region" description="Helical" evidence="7">
    <location>
        <begin position="412"/>
        <end position="436"/>
    </location>
</feature>
<keyword evidence="3" id="KW-0547">Nucleotide-binding</keyword>
<dbReference type="Gene3D" id="3.40.50.300">
    <property type="entry name" value="P-loop containing nucleotide triphosphate hydrolases"/>
    <property type="match status" value="1"/>
</dbReference>
<proteinExistence type="predicted"/>
<accession>A0A9X2J5Q6</accession>
<dbReference type="PROSITE" id="PS50929">
    <property type="entry name" value="ABC_TM1F"/>
    <property type="match status" value="1"/>
</dbReference>
<keyword evidence="2 7" id="KW-0812">Transmembrane</keyword>
<dbReference type="EMBL" id="JALBWM010000083">
    <property type="protein sequence ID" value="MCO1335802.1"/>
    <property type="molecule type" value="Genomic_DNA"/>
</dbReference>
<keyword evidence="4 10" id="KW-0067">ATP-binding</keyword>
<dbReference type="GO" id="GO:0034040">
    <property type="term" value="F:ATPase-coupled lipid transmembrane transporter activity"/>
    <property type="evidence" value="ECO:0007669"/>
    <property type="project" value="TreeGrafter"/>
</dbReference>
<dbReference type="InterPro" id="IPR036640">
    <property type="entry name" value="ABC1_TM_sf"/>
</dbReference>